<dbReference type="EMBL" id="CAEZSF010000012">
    <property type="protein sequence ID" value="CAB4530502.1"/>
    <property type="molecule type" value="Genomic_DNA"/>
</dbReference>
<proteinExistence type="predicted"/>
<evidence type="ECO:0000313" key="3">
    <source>
        <dbReference type="EMBL" id="CAB4910091.1"/>
    </source>
</evidence>
<name>A0A6J6TF33_9ZZZZ</name>
<sequence length="63" mass="7264">MVLQWRGLECFWQYLFGKTNEKMIQVGKNAADTYSATQLQVAQVNLTLAYVDSRTPPPLCRNR</sequence>
<gene>
    <name evidence="1" type="ORF">UFOPK1358_00251</name>
    <name evidence="2" type="ORF">UFOPK2766_01366</name>
    <name evidence="3" type="ORF">UFOPK3519_01356</name>
</gene>
<dbReference type="EMBL" id="CAFBMG010000122">
    <property type="protein sequence ID" value="CAB4910091.1"/>
    <property type="molecule type" value="Genomic_DNA"/>
</dbReference>
<evidence type="ECO:0000313" key="2">
    <source>
        <dbReference type="EMBL" id="CAB4746072.1"/>
    </source>
</evidence>
<protein>
    <submittedName>
        <fullName evidence="2">Unannotated protein</fullName>
    </submittedName>
</protein>
<evidence type="ECO:0000313" key="1">
    <source>
        <dbReference type="EMBL" id="CAB4530502.1"/>
    </source>
</evidence>
<organism evidence="2">
    <name type="scientific">freshwater metagenome</name>
    <dbReference type="NCBI Taxonomy" id="449393"/>
    <lineage>
        <taxon>unclassified sequences</taxon>
        <taxon>metagenomes</taxon>
        <taxon>ecological metagenomes</taxon>
    </lineage>
</organism>
<reference evidence="2" key="1">
    <citation type="submission" date="2020-05" db="EMBL/GenBank/DDBJ databases">
        <authorList>
            <person name="Chiriac C."/>
            <person name="Salcher M."/>
            <person name="Ghai R."/>
            <person name="Kavagutti S V."/>
        </authorList>
    </citation>
    <scope>NUCLEOTIDE SEQUENCE</scope>
</reference>
<dbReference type="EMBL" id="CAEZYU010000061">
    <property type="protein sequence ID" value="CAB4746072.1"/>
    <property type="molecule type" value="Genomic_DNA"/>
</dbReference>
<accession>A0A6J6TF33</accession>
<dbReference type="AlphaFoldDB" id="A0A6J6TF33"/>